<evidence type="ECO:0000256" key="4">
    <source>
        <dbReference type="ARBA" id="ARBA00022490"/>
    </source>
</evidence>
<dbReference type="Gene3D" id="1.10.730.10">
    <property type="entry name" value="Isoleucyl-tRNA Synthetase, Domain 1"/>
    <property type="match status" value="1"/>
</dbReference>
<dbReference type="SMART" id="SM01016">
    <property type="entry name" value="Arg_tRNA_synt_N"/>
    <property type="match status" value="1"/>
</dbReference>
<dbReference type="GO" id="GO:0006420">
    <property type="term" value="P:arginyl-tRNA aminoacylation"/>
    <property type="evidence" value="ECO:0007669"/>
    <property type="project" value="UniProtKB-UniRule"/>
</dbReference>
<evidence type="ECO:0000313" key="16">
    <source>
        <dbReference type="Proteomes" id="UP000231134"/>
    </source>
</evidence>
<feature type="domain" description="DALR anticodon binding" evidence="13">
    <location>
        <begin position="456"/>
        <end position="570"/>
    </location>
</feature>
<organism evidence="15 16">
    <name type="scientific">Hallerella succinigenes</name>
    <dbReference type="NCBI Taxonomy" id="1896222"/>
    <lineage>
        <taxon>Bacteria</taxon>
        <taxon>Pseudomonadati</taxon>
        <taxon>Fibrobacterota</taxon>
        <taxon>Fibrobacteria</taxon>
        <taxon>Fibrobacterales</taxon>
        <taxon>Fibrobacteraceae</taxon>
        <taxon>Hallerella</taxon>
    </lineage>
</organism>
<dbReference type="AlphaFoldDB" id="A0A2M9A4I2"/>
<evidence type="ECO:0000256" key="9">
    <source>
        <dbReference type="ARBA" id="ARBA00023146"/>
    </source>
</evidence>
<evidence type="ECO:0000313" key="15">
    <source>
        <dbReference type="EMBL" id="PJJ40622.1"/>
    </source>
</evidence>
<evidence type="ECO:0000256" key="10">
    <source>
        <dbReference type="ARBA" id="ARBA00049339"/>
    </source>
</evidence>
<comment type="subunit">
    <text evidence="3 11">Monomer.</text>
</comment>
<evidence type="ECO:0000259" key="14">
    <source>
        <dbReference type="SMART" id="SM01016"/>
    </source>
</evidence>
<dbReference type="SUPFAM" id="SSF52374">
    <property type="entry name" value="Nucleotidylyl transferase"/>
    <property type="match status" value="1"/>
</dbReference>
<dbReference type="Gene3D" id="3.40.50.620">
    <property type="entry name" value="HUPs"/>
    <property type="match status" value="1"/>
</dbReference>
<name>A0A2M9A4I2_9BACT</name>
<reference evidence="15 16" key="1">
    <citation type="submission" date="2017-11" db="EMBL/GenBank/DDBJ databases">
        <title>Animal gut microbial communities from fecal samples from Wisconsin, USA.</title>
        <authorList>
            <person name="Neumann A."/>
        </authorList>
    </citation>
    <scope>NUCLEOTIDE SEQUENCE [LARGE SCALE GENOMIC DNA]</scope>
    <source>
        <strain evidence="15 16">UWS3</strain>
    </source>
</reference>
<dbReference type="Pfam" id="PF05746">
    <property type="entry name" value="DALR_1"/>
    <property type="match status" value="1"/>
</dbReference>
<keyword evidence="5 11" id="KW-0436">Ligase</keyword>
<dbReference type="EMBL" id="PGEX01000001">
    <property type="protein sequence ID" value="PJJ40622.1"/>
    <property type="molecule type" value="Genomic_DNA"/>
</dbReference>
<dbReference type="HAMAP" id="MF_00123">
    <property type="entry name" value="Arg_tRNA_synth"/>
    <property type="match status" value="1"/>
</dbReference>
<dbReference type="PRINTS" id="PR01038">
    <property type="entry name" value="TRNASYNTHARG"/>
</dbReference>
<dbReference type="GO" id="GO:0004814">
    <property type="term" value="F:arginine-tRNA ligase activity"/>
    <property type="evidence" value="ECO:0007669"/>
    <property type="project" value="UniProtKB-UniRule"/>
</dbReference>
<dbReference type="FunFam" id="1.10.730.10:FF:000006">
    <property type="entry name" value="Arginyl-tRNA synthetase 2, mitochondrial"/>
    <property type="match status" value="1"/>
</dbReference>
<comment type="caution">
    <text evidence="15">The sequence shown here is derived from an EMBL/GenBank/DDBJ whole genome shotgun (WGS) entry which is preliminary data.</text>
</comment>
<comment type="subcellular location">
    <subcellularLocation>
        <location evidence="1 11">Cytoplasm</location>
    </subcellularLocation>
</comment>
<evidence type="ECO:0000256" key="12">
    <source>
        <dbReference type="RuleBase" id="RU363038"/>
    </source>
</evidence>
<dbReference type="SUPFAM" id="SSF47323">
    <property type="entry name" value="Anticodon-binding domain of a subclass of class I aminoacyl-tRNA synthetases"/>
    <property type="match status" value="1"/>
</dbReference>
<dbReference type="Pfam" id="PF03485">
    <property type="entry name" value="Arg_tRNA_synt_N"/>
    <property type="match status" value="1"/>
</dbReference>
<dbReference type="FunFam" id="3.40.50.620:FF:000116">
    <property type="entry name" value="Arginine--tRNA ligase"/>
    <property type="match status" value="1"/>
</dbReference>
<proteinExistence type="inferred from homology"/>
<dbReference type="Pfam" id="PF00750">
    <property type="entry name" value="tRNA-synt_1d"/>
    <property type="match status" value="1"/>
</dbReference>
<dbReference type="InterPro" id="IPR009080">
    <property type="entry name" value="tRNAsynth_Ia_anticodon-bd"/>
</dbReference>
<comment type="caution">
    <text evidence="11">Lacks conserved residue(s) required for the propagation of feature annotation.</text>
</comment>
<dbReference type="Gene3D" id="3.30.1360.70">
    <property type="entry name" value="Arginyl tRNA synthetase N-terminal domain"/>
    <property type="match status" value="1"/>
</dbReference>
<protein>
    <recommendedName>
        <fullName evidence="11">Arginine--tRNA ligase</fullName>
        <ecNumber evidence="11">6.1.1.19</ecNumber>
    </recommendedName>
    <alternativeName>
        <fullName evidence="11">Arginyl-tRNA synthetase</fullName>
        <shortName evidence="11">ArgRS</shortName>
    </alternativeName>
</protein>
<dbReference type="PANTHER" id="PTHR11956">
    <property type="entry name" value="ARGINYL-TRNA SYNTHETASE"/>
    <property type="match status" value="1"/>
</dbReference>
<dbReference type="Proteomes" id="UP000231134">
    <property type="component" value="Unassembled WGS sequence"/>
</dbReference>
<sequence>MNSFNDAIAQAVAATGAFELEQAKKLITVPTDTEHGNFTLPCFVLARSLHKAPKVIAEELAPKIELPNGICKVEAVAGYLNFFIDRKFLAKSILEAVFSQGLEYGHAESNGKVVCMDYSSPNIGKELAFHHLRSTMIGNSLARIYKAAGYKVVRINHLGDWGTAFGKLIVMYLREKRPTDQATLDSLTVKELNILYASFSKAAEAEPGLEDEARAAFSKLEKGDDFYHQLWLAFRAATLKELMRIYKMMGVDFDYYTGESFYEDKMPAVIQDLEAKGLLERSEERDVVKLDEYKLNPCLIRKSDGSTLYATRDLAAAIYRKKEYNFDKSLYVVDLGQALHFKQVKLVLKKMGYNWHDTLVHIPFGVILNLIDGKWEKGKTRTGKAKLLRDVIEAAQQKILDFINQKNPELENKELIAQQIGISALTFNDLKNHRLMDVKFDWDSALSFEGATGPYVQNAHVRLCSIMRKAGYDVTLQDVNFDQLLDDAAYELIKLLAKKSEKILKACETDEPCELAQYALDIAGAAHKFIHDDRVLGSAEEKSRLFLVKCTQIILEDVLVLLGLFPVRNM</sequence>
<comment type="similarity">
    <text evidence="2 11 12">Belongs to the class-I aminoacyl-tRNA synthetase family.</text>
</comment>
<dbReference type="NCBIfam" id="TIGR00456">
    <property type="entry name" value="argS"/>
    <property type="match status" value="1"/>
</dbReference>
<evidence type="ECO:0000256" key="3">
    <source>
        <dbReference type="ARBA" id="ARBA00011245"/>
    </source>
</evidence>
<keyword evidence="6 11" id="KW-0547">Nucleotide-binding</keyword>
<dbReference type="InterPro" id="IPR008909">
    <property type="entry name" value="DALR_anticod-bd"/>
</dbReference>
<dbReference type="InterPro" id="IPR001278">
    <property type="entry name" value="Arg-tRNA-ligase"/>
</dbReference>
<gene>
    <name evidence="11" type="primary">argS</name>
    <name evidence="15" type="ORF">BGX16_0555</name>
</gene>
<evidence type="ECO:0000256" key="11">
    <source>
        <dbReference type="HAMAP-Rule" id="MF_00123"/>
    </source>
</evidence>
<feature type="domain" description="Arginyl tRNA synthetase N-terminal" evidence="14">
    <location>
        <begin position="2"/>
        <end position="84"/>
    </location>
</feature>
<evidence type="ECO:0000259" key="13">
    <source>
        <dbReference type="SMART" id="SM00836"/>
    </source>
</evidence>
<dbReference type="PANTHER" id="PTHR11956:SF5">
    <property type="entry name" value="ARGININE--TRNA LIGASE, CYTOPLASMIC"/>
    <property type="match status" value="1"/>
</dbReference>
<evidence type="ECO:0000256" key="6">
    <source>
        <dbReference type="ARBA" id="ARBA00022741"/>
    </source>
</evidence>
<accession>A0A2M9A4I2</accession>
<evidence type="ECO:0000256" key="7">
    <source>
        <dbReference type="ARBA" id="ARBA00022840"/>
    </source>
</evidence>
<dbReference type="RefSeq" id="WP_100424691.1">
    <property type="nucleotide sequence ID" value="NZ_PGEX01000001.1"/>
</dbReference>
<dbReference type="InterPro" id="IPR005148">
    <property type="entry name" value="Arg-tRNA-synth_N"/>
</dbReference>
<comment type="catalytic activity">
    <reaction evidence="10 11">
        <text>tRNA(Arg) + L-arginine + ATP = L-arginyl-tRNA(Arg) + AMP + diphosphate</text>
        <dbReference type="Rhea" id="RHEA:20301"/>
        <dbReference type="Rhea" id="RHEA-COMP:9658"/>
        <dbReference type="Rhea" id="RHEA-COMP:9673"/>
        <dbReference type="ChEBI" id="CHEBI:30616"/>
        <dbReference type="ChEBI" id="CHEBI:32682"/>
        <dbReference type="ChEBI" id="CHEBI:33019"/>
        <dbReference type="ChEBI" id="CHEBI:78442"/>
        <dbReference type="ChEBI" id="CHEBI:78513"/>
        <dbReference type="ChEBI" id="CHEBI:456215"/>
        <dbReference type="EC" id="6.1.1.19"/>
    </reaction>
</comment>
<dbReference type="SMART" id="SM00836">
    <property type="entry name" value="DALR_1"/>
    <property type="match status" value="1"/>
</dbReference>
<keyword evidence="7 11" id="KW-0067">ATP-binding</keyword>
<dbReference type="OrthoDB" id="9805987at2"/>
<dbReference type="InterPro" id="IPR014729">
    <property type="entry name" value="Rossmann-like_a/b/a_fold"/>
</dbReference>
<keyword evidence="4 11" id="KW-0963">Cytoplasm</keyword>
<dbReference type="InterPro" id="IPR035684">
    <property type="entry name" value="ArgRS_core"/>
</dbReference>
<evidence type="ECO:0000256" key="2">
    <source>
        <dbReference type="ARBA" id="ARBA00005594"/>
    </source>
</evidence>
<evidence type="ECO:0000256" key="1">
    <source>
        <dbReference type="ARBA" id="ARBA00004496"/>
    </source>
</evidence>
<dbReference type="EC" id="6.1.1.19" evidence="11"/>
<keyword evidence="8 11" id="KW-0648">Protein biosynthesis</keyword>
<evidence type="ECO:0000256" key="8">
    <source>
        <dbReference type="ARBA" id="ARBA00022917"/>
    </source>
</evidence>
<evidence type="ECO:0000256" key="5">
    <source>
        <dbReference type="ARBA" id="ARBA00022598"/>
    </source>
</evidence>
<dbReference type="GO" id="GO:0005524">
    <property type="term" value="F:ATP binding"/>
    <property type="evidence" value="ECO:0007669"/>
    <property type="project" value="UniProtKB-UniRule"/>
</dbReference>
<keyword evidence="16" id="KW-1185">Reference proteome</keyword>
<keyword evidence="9 11" id="KW-0030">Aminoacyl-tRNA synthetase</keyword>
<dbReference type="SUPFAM" id="SSF55190">
    <property type="entry name" value="Arginyl-tRNA synthetase (ArgRS), N-terminal 'additional' domain"/>
    <property type="match status" value="1"/>
</dbReference>
<dbReference type="InterPro" id="IPR036695">
    <property type="entry name" value="Arg-tRNA-synth_N_sf"/>
</dbReference>
<dbReference type="GO" id="GO:0005737">
    <property type="term" value="C:cytoplasm"/>
    <property type="evidence" value="ECO:0007669"/>
    <property type="project" value="UniProtKB-SubCell"/>
</dbReference>